<evidence type="ECO:0000256" key="1">
    <source>
        <dbReference type="SAM" id="Phobius"/>
    </source>
</evidence>
<dbReference type="RefSeq" id="WP_017895466.1">
    <property type="nucleotide sequence ID" value="NZ_CBXI010000043.1"/>
</dbReference>
<keyword evidence="1" id="KW-0472">Membrane</keyword>
<evidence type="ECO:0000313" key="3">
    <source>
        <dbReference type="Proteomes" id="UP000019482"/>
    </source>
</evidence>
<dbReference type="Proteomes" id="UP000019482">
    <property type="component" value="Unassembled WGS sequence"/>
</dbReference>
<keyword evidence="1" id="KW-1133">Transmembrane helix</keyword>
<accession>W6NA44</accession>
<name>W6NA44_CLOTY</name>
<sequence>MKKQLKRLCKEYKKLILVVAIVAMAVVCVNVFISLNPREKPVEVNDSVKNSIQDNYVPISKGWKESKTSKGDITSVQKTKMDGLIESWKKSDMSDSDLKNNIMKYLDEQGIDYKEVSVTSKGYTLYDKIPEVNLRDGSNLYSFVDIYSTGKQNPNGTHKTVCYNWSAFVF</sequence>
<organism evidence="2 3">
    <name type="scientific">Clostridium tyrobutyricum DIVETGP</name>
    <dbReference type="NCBI Taxonomy" id="1408889"/>
    <lineage>
        <taxon>Bacteria</taxon>
        <taxon>Bacillati</taxon>
        <taxon>Bacillota</taxon>
        <taxon>Clostridia</taxon>
        <taxon>Eubacteriales</taxon>
        <taxon>Clostridiaceae</taxon>
        <taxon>Clostridium</taxon>
    </lineage>
</organism>
<feature type="transmembrane region" description="Helical" evidence="1">
    <location>
        <begin position="12"/>
        <end position="33"/>
    </location>
</feature>
<dbReference type="EMBL" id="CBXI010000043">
    <property type="protein sequence ID" value="CDL92429.1"/>
    <property type="molecule type" value="Genomic_DNA"/>
</dbReference>
<gene>
    <name evidence="2" type="ORF">CTDIVETGP_2499</name>
</gene>
<keyword evidence="3" id="KW-1185">Reference proteome</keyword>
<dbReference type="AlphaFoldDB" id="W6NA44"/>
<keyword evidence="1" id="KW-0812">Transmembrane</keyword>
<protein>
    <submittedName>
        <fullName evidence="2">Uncharacterized protein</fullName>
    </submittedName>
</protein>
<comment type="caution">
    <text evidence="2">The sequence shown here is derived from an EMBL/GenBank/DDBJ whole genome shotgun (WGS) entry which is preliminary data.</text>
</comment>
<proteinExistence type="predicted"/>
<dbReference type="OrthoDB" id="2085844at2"/>
<evidence type="ECO:0000313" key="2">
    <source>
        <dbReference type="EMBL" id="CDL92429.1"/>
    </source>
</evidence>
<dbReference type="GeneID" id="29419365"/>
<reference evidence="2 3" key="1">
    <citation type="journal article" date="2015" name="Genome Announc.">
        <title>Draft Genome Sequence of Clostridium tyrobutyricum Strain DIVETGP, Isolated from Cow's Milk for Grana Padano Production.</title>
        <authorList>
            <person name="Soggiu A."/>
            <person name="Piras C."/>
            <person name="Gaiarsa S."/>
            <person name="Sassera D."/>
            <person name="Roncada P."/>
            <person name="Bendixen E."/>
            <person name="Brasca M."/>
            <person name="Bonizzi L."/>
        </authorList>
    </citation>
    <scope>NUCLEOTIDE SEQUENCE [LARGE SCALE GENOMIC DNA]</scope>
    <source>
        <strain evidence="2 3">DIVETGP</strain>
    </source>
</reference>